<dbReference type="AlphaFoldDB" id="A0A482WLL4"/>
<dbReference type="Proteomes" id="UP000291343">
    <property type="component" value="Unassembled WGS sequence"/>
</dbReference>
<feature type="compositionally biased region" description="Basic and acidic residues" evidence="1">
    <location>
        <begin position="92"/>
        <end position="141"/>
    </location>
</feature>
<feature type="region of interest" description="Disordered" evidence="1">
    <location>
        <begin position="77"/>
        <end position="152"/>
    </location>
</feature>
<protein>
    <submittedName>
        <fullName evidence="2">Uncharacterized protein</fullName>
    </submittedName>
</protein>
<keyword evidence="3" id="KW-1185">Reference proteome</keyword>
<evidence type="ECO:0000313" key="3">
    <source>
        <dbReference type="Proteomes" id="UP000291343"/>
    </source>
</evidence>
<dbReference type="InParanoid" id="A0A482WLL4"/>
<evidence type="ECO:0000313" key="2">
    <source>
        <dbReference type="EMBL" id="RZF34210.1"/>
    </source>
</evidence>
<comment type="caution">
    <text evidence="2">The sequence shown here is derived from an EMBL/GenBank/DDBJ whole genome shotgun (WGS) entry which is preliminary data.</text>
</comment>
<dbReference type="EMBL" id="QKKF02032442">
    <property type="protein sequence ID" value="RZF34210.1"/>
    <property type="molecule type" value="Genomic_DNA"/>
</dbReference>
<feature type="compositionally biased region" description="Basic residues" evidence="1">
    <location>
        <begin position="143"/>
        <end position="152"/>
    </location>
</feature>
<sequence>MTSFRQRSDAFASLPSQPVGREMCHACCSSQHSQSKAYSPHHSSEQSQSKKWRPGRRGAGEVVWTLVAVLAFVSSVGDAMPRRSVGPGAPEQDNKLMPREKIRHNMKEKTDRKREEEEEQVERGEGEKGIGERKRPRDISNGKKWRIRERKK</sequence>
<feature type="region of interest" description="Disordered" evidence="1">
    <location>
        <begin position="26"/>
        <end position="57"/>
    </location>
</feature>
<reference evidence="2 3" key="1">
    <citation type="journal article" date="2017" name="Gigascience">
        <title>Genome sequence of the small brown planthopper, Laodelphax striatellus.</title>
        <authorList>
            <person name="Zhu J."/>
            <person name="Jiang F."/>
            <person name="Wang X."/>
            <person name="Yang P."/>
            <person name="Bao Y."/>
            <person name="Zhao W."/>
            <person name="Wang W."/>
            <person name="Lu H."/>
            <person name="Wang Q."/>
            <person name="Cui N."/>
            <person name="Li J."/>
            <person name="Chen X."/>
            <person name="Luo L."/>
            <person name="Yu J."/>
            <person name="Kang L."/>
            <person name="Cui F."/>
        </authorList>
    </citation>
    <scope>NUCLEOTIDE SEQUENCE [LARGE SCALE GENOMIC DNA]</scope>
    <source>
        <strain evidence="2">Lst14</strain>
    </source>
</reference>
<evidence type="ECO:0000256" key="1">
    <source>
        <dbReference type="SAM" id="MobiDB-lite"/>
    </source>
</evidence>
<name>A0A482WLL4_LAOST</name>
<proteinExistence type="predicted"/>
<organism evidence="2 3">
    <name type="scientific">Laodelphax striatellus</name>
    <name type="common">Small brown planthopper</name>
    <name type="synonym">Delphax striatella</name>
    <dbReference type="NCBI Taxonomy" id="195883"/>
    <lineage>
        <taxon>Eukaryota</taxon>
        <taxon>Metazoa</taxon>
        <taxon>Ecdysozoa</taxon>
        <taxon>Arthropoda</taxon>
        <taxon>Hexapoda</taxon>
        <taxon>Insecta</taxon>
        <taxon>Pterygota</taxon>
        <taxon>Neoptera</taxon>
        <taxon>Paraneoptera</taxon>
        <taxon>Hemiptera</taxon>
        <taxon>Auchenorrhyncha</taxon>
        <taxon>Fulgoroidea</taxon>
        <taxon>Delphacidae</taxon>
        <taxon>Criomorphinae</taxon>
        <taxon>Laodelphax</taxon>
    </lineage>
</organism>
<accession>A0A482WLL4</accession>
<gene>
    <name evidence="2" type="ORF">LSTR_LSTR016935</name>
</gene>